<dbReference type="Proteomes" id="UP000610746">
    <property type="component" value="Unassembled WGS sequence"/>
</dbReference>
<organism evidence="2 3">
    <name type="scientific">Frigoriflavimonas asaccharolytica</name>
    <dbReference type="NCBI Taxonomy" id="2735899"/>
    <lineage>
        <taxon>Bacteria</taxon>
        <taxon>Pseudomonadati</taxon>
        <taxon>Bacteroidota</taxon>
        <taxon>Flavobacteriia</taxon>
        <taxon>Flavobacteriales</taxon>
        <taxon>Weeksellaceae</taxon>
        <taxon>Frigoriflavimonas</taxon>
    </lineage>
</organism>
<protein>
    <submittedName>
        <fullName evidence="2">Putative membrane-anchored protein</fullName>
    </submittedName>
</protein>
<evidence type="ECO:0000313" key="3">
    <source>
        <dbReference type="Proteomes" id="UP000610746"/>
    </source>
</evidence>
<gene>
    <name evidence="2" type="ORF">HNQ03_001577</name>
</gene>
<keyword evidence="3" id="KW-1185">Reference proteome</keyword>
<reference evidence="2" key="1">
    <citation type="submission" date="2020-05" db="EMBL/GenBank/DDBJ databases">
        <title>Genomic Encyclopedia of Type Strains, Phase IV (KMG-V): Genome sequencing to study the core and pangenomes of soil and plant-associated prokaryotes.</title>
        <authorList>
            <person name="Whitman W."/>
        </authorList>
    </citation>
    <scope>NUCLEOTIDE SEQUENCE</scope>
    <source>
        <strain evidence="2">16F</strain>
    </source>
</reference>
<proteinExistence type="predicted"/>
<comment type="caution">
    <text evidence="2">The sequence shown here is derived from an EMBL/GenBank/DDBJ whole genome shotgun (WGS) entry which is preliminary data.</text>
</comment>
<feature type="transmembrane region" description="Helical" evidence="1">
    <location>
        <begin position="45"/>
        <end position="62"/>
    </location>
</feature>
<dbReference type="EMBL" id="JABSNO010000009">
    <property type="protein sequence ID" value="NRS92502.1"/>
    <property type="molecule type" value="Genomic_DNA"/>
</dbReference>
<keyword evidence="1" id="KW-0812">Transmembrane</keyword>
<dbReference type="AlphaFoldDB" id="A0A8J8G9P1"/>
<dbReference type="RefSeq" id="WP_173779105.1">
    <property type="nucleotide sequence ID" value="NZ_JABSNO010000009.1"/>
</dbReference>
<evidence type="ECO:0000256" key="1">
    <source>
        <dbReference type="SAM" id="Phobius"/>
    </source>
</evidence>
<keyword evidence="1" id="KW-1133">Transmembrane helix</keyword>
<name>A0A8J8G9P1_9FLAO</name>
<accession>A0A8J8G9P1</accession>
<evidence type="ECO:0000313" key="2">
    <source>
        <dbReference type="EMBL" id="NRS92502.1"/>
    </source>
</evidence>
<feature type="transmembrane region" description="Helical" evidence="1">
    <location>
        <begin position="12"/>
        <end position="33"/>
    </location>
</feature>
<sequence length="84" mass="9919">MKPEKINRIKLASAKALFFTIFMLLMNALFAYNDNEIEKVYKLKFYLFGVVVFFVMFLINYFTDSKNPTWSDVLNKFKGKNNGK</sequence>
<keyword evidence="1" id="KW-0472">Membrane</keyword>